<protein>
    <submittedName>
        <fullName evidence="2">Uncharacterized protein</fullName>
    </submittedName>
</protein>
<feature type="transmembrane region" description="Helical" evidence="1">
    <location>
        <begin position="108"/>
        <end position="126"/>
    </location>
</feature>
<keyword evidence="1" id="KW-0812">Transmembrane</keyword>
<dbReference type="EMBL" id="JRPC02000019">
    <property type="protein sequence ID" value="TLE14995.1"/>
    <property type="molecule type" value="Genomic_DNA"/>
</dbReference>
<dbReference type="Proteomes" id="UP000029920">
    <property type="component" value="Unassembled WGS sequence"/>
</dbReference>
<comment type="caution">
    <text evidence="2">The sequence shown here is derived from an EMBL/GenBank/DDBJ whole genome shotgun (WGS) entry which is preliminary data.</text>
</comment>
<reference evidence="2 3" key="1">
    <citation type="journal article" date="2014" name="Genome Announc.">
        <title>Draft genome sequences of eight enterohepatic helicobacter species isolated from both laboratory and wild rodents.</title>
        <authorList>
            <person name="Sheh A."/>
            <person name="Shen Z."/>
            <person name="Fox J.G."/>
        </authorList>
    </citation>
    <scope>NUCLEOTIDE SEQUENCE [LARGE SCALE GENOMIC DNA]</scope>
    <source>
        <strain evidence="2 3">MIT-03-7007</strain>
    </source>
</reference>
<feature type="transmembrane region" description="Helical" evidence="1">
    <location>
        <begin position="12"/>
        <end position="39"/>
    </location>
</feature>
<evidence type="ECO:0000313" key="3">
    <source>
        <dbReference type="Proteomes" id="UP000029920"/>
    </source>
</evidence>
<gene>
    <name evidence="2" type="ORF">LS72_007695</name>
</gene>
<feature type="transmembrane region" description="Helical" evidence="1">
    <location>
        <begin position="78"/>
        <end position="96"/>
    </location>
</feature>
<evidence type="ECO:0000313" key="2">
    <source>
        <dbReference type="EMBL" id="TLE14995.1"/>
    </source>
</evidence>
<evidence type="ECO:0000256" key="1">
    <source>
        <dbReference type="SAM" id="Phobius"/>
    </source>
</evidence>
<proteinExistence type="predicted"/>
<feature type="transmembrane region" description="Helical" evidence="1">
    <location>
        <begin position="45"/>
        <end position="66"/>
    </location>
</feature>
<name>A0A4U8UDK9_9HELI</name>
<sequence length="143" mass="16864">MIKIGGFMKFEVIATMVYFITILYYTLIEAALLFLDFLVNGHTTIVSVFIVLIFFIHLIFPLPLAIRAHKNKRNIKKYFHLCYMVFAPMLLVFFAYGYDTTTKDINSIVFLTMIIVILSIPPLFVLRNCYLWYRDKKVSYDSY</sequence>
<organism evidence="2 3">
    <name type="scientific">Helicobacter apodemus</name>
    <dbReference type="NCBI Taxonomy" id="135569"/>
    <lineage>
        <taxon>Bacteria</taxon>
        <taxon>Pseudomonadati</taxon>
        <taxon>Campylobacterota</taxon>
        <taxon>Epsilonproteobacteria</taxon>
        <taxon>Campylobacterales</taxon>
        <taxon>Helicobacteraceae</taxon>
        <taxon>Helicobacter</taxon>
    </lineage>
</organism>
<keyword evidence="3" id="KW-1185">Reference proteome</keyword>
<dbReference type="RefSeq" id="WP_034555191.1">
    <property type="nucleotide sequence ID" value="NZ_JRPC02000019.1"/>
</dbReference>
<keyword evidence="1" id="KW-1133">Transmembrane helix</keyword>
<keyword evidence="1" id="KW-0472">Membrane</keyword>
<accession>A0A4U8UDK9</accession>
<dbReference type="AlphaFoldDB" id="A0A4U8UDK9"/>